<reference evidence="2 3" key="1">
    <citation type="submission" date="2024-05" db="EMBL/GenBank/DDBJ databases">
        <title>Genome sequencing and assembly of Indian major carp, Cirrhinus mrigala (Hamilton, 1822).</title>
        <authorList>
            <person name="Mohindra V."/>
            <person name="Chowdhury L.M."/>
            <person name="Lal K."/>
            <person name="Jena J.K."/>
        </authorList>
    </citation>
    <scope>NUCLEOTIDE SEQUENCE [LARGE SCALE GENOMIC DNA]</scope>
    <source>
        <strain evidence="2">CM1030</strain>
        <tissue evidence="2">Blood</tissue>
    </source>
</reference>
<comment type="caution">
    <text evidence="2">The sequence shown here is derived from an EMBL/GenBank/DDBJ whole genome shotgun (WGS) entry which is preliminary data.</text>
</comment>
<evidence type="ECO:0000256" key="1">
    <source>
        <dbReference type="SAM" id="MobiDB-lite"/>
    </source>
</evidence>
<name>A0ABD0P4K4_CIRMR</name>
<gene>
    <name evidence="2" type="ORF">M9458_037250</name>
</gene>
<organism evidence="2 3">
    <name type="scientific">Cirrhinus mrigala</name>
    <name type="common">Mrigala</name>
    <dbReference type="NCBI Taxonomy" id="683832"/>
    <lineage>
        <taxon>Eukaryota</taxon>
        <taxon>Metazoa</taxon>
        <taxon>Chordata</taxon>
        <taxon>Craniata</taxon>
        <taxon>Vertebrata</taxon>
        <taxon>Euteleostomi</taxon>
        <taxon>Actinopterygii</taxon>
        <taxon>Neopterygii</taxon>
        <taxon>Teleostei</taxon>
        <taxon>Ostariophysi</taxon>
        <taxon>Cypriniformes</taxon>
        <taxon>Cyprinidae</taxon>
        <taxon>Labeoninae</taxon>
        <taxon>Labeonini</taxon>
        <taxon>Cirrhinus</taxon>
    </lineage>
</organism>
<dbReference type="EMBL" id="JAMKFB020000018">
    <property type="protein sequence ID" value="KAL0169028.1"/>
    <property type="molecule type" value="Genomic_DNA"/>
</dbReference>
<accession>A0ABD0P4K4</accession>
<feature type="non-terminal residue" evidence="2">
    <location>
        <position position="1"/>
    </location>
</feature>
<keyword evidence="3" id="KW-1185">Reference proteome</keyword>
<feature type="region of interest" description="Disordered" evidence="1">
    <location>
        <begin position="1"/>
        <end position="53"/>
    </location>
</feature>
<evidence type="ECO:0000313" key="2">
    <source>
        <dbReference type="EMBL" id="KAL0169028.1"/>
    </source>
</evidence>
<dbReference type="AlphaFoldDB" id="A0ABD0P4K4"/>
<dbReference type="Proteomes" id="UP001529510">
    <property type="component" value="Unassembled WGS sequence"/>
</dbReference>
<protein>
    <submittedName>
        <fullName evidence="2">Uncharacterized protein</fullName>
    </submittedName>
</protein>
<evidence type="ECO:0000313" key="3">
    <source>
        <dbReference type="Proteomes" id="UP001529510"/>
    </source>
</evidence>
<proteinExistence type="predicted"/>
<sequence>MEENAGRSLLLFDESVGSDWTNESGFLSVMRKPPNKRVEEGEVAASRNDPEAS</sequence>